<keyword evidence="2" id="KW-1015">Disulfide bond</keyword>
<evidence type="ECO:0000256" key="2">
    <source>
        <dbReference type="ARBA" id="ARBA00023157"/>
    </source>
</evidence>
<feature type="signal peptide" evidence="3">
    <location>
        <begin position="1"/>
        <end position="20"/>
    </location>
</feature>
<dbReference type="SMART" id="SM01110">
    <property type="entry name" value="Cutinase"/>
    <property type="match status" value="1"/>
</dbReference>
<dbReference type="STRING" id="1036611.A0A1L9PWD7"/>
<dbReference type="AlphaFoldDB" id="A0A1L9PWD7"/>
<dbReference type="OrthoDB" id="2586582at2759"/>
<dbReference type="PANTHER" id="PTHR33630">
    <property type="entry name" value="CUTINASE RV1984C-RELATED-RELATED"/>
    <property type="match status" value="1"/>
</dbReference>
<evidence type="ECO:0000313" key="4">
    <source>
        <dbReference type="EMBL" id="OJJ05755.1"/>
    </source>
</evidence>
<keyword evidence="5" id="KW-1185">Reference proteome</keyword>
<reference evidence="5" key="1">
    <citation type="journal article" date="2017" name="Genome Biol.">
        <title>Comparative genomics reveals high biological diversity and specific adaptations in the industrially and medically important fungal genus Aspergillus.</title>
        <authorList>
            <person name="de Vries R.P."/>
            <person name="Riley R."/>
            <person name="Wiebenga A."/>
            <person name="Aguilar-Osorio G."/>
            <person name="Amillis S."/>
            <person name="Uchima C.A."/>
            <person name="Anderluh G."/>
            <person name="Asadollahi M."/>
            <person name="Askin M."/>
            <person name="Barry K."/>
            <person name="Battaglia E."/>
            <person name="Bayram O."/>
            <person name="Benocci T."/>
            <person name="Braus-Stromeyer S.A."/>
            <person name="Caldana C."/>
            <person name="Canovas D."/>
            <person name="Cerqueira G.C."/>
            <person name="Chen F."/>
            <person name="Chen W."/>
            <person name="Choi C."/>
            <person name="Clum A."/>
            <person name="Dos Santos R.A."/>
            <person name="Damasio A.R."/>
            <person name="Diallinas G."/>
            <person name="Emri T."/>
            <person name="Fekete E."/>
            <person name="Flipphi M."/>
            <person name="Freyberg S."/>
            <person name="Gallo A."/>
            <person name="Gournas C."/>
            <person name="Habgood R."/>
            <person name="Hainaut M."/>
            <person name="Harispe M.L."/>
            <person name="Henrissat B."/>
            <person name="Hilden K.S."/>
            <person name="Hope R."/>
            <person name="Hossain A."/>
            <person name="Karabika E."/>
            <person name="Karaffa L."/>
            <person name="Karanyi Z."/>
            <person name="Krasevec N."/>
            <person name="Kuo A."/>
            <person name="Kusch H."/>
            <person name="LaButti K."/>
            <person name="Lagendijk E.L."/>
            <person name="Lapidus A."/>
            <person name="Levasseur A."/>
            <person name="Lindquist E."/>
            <person name="Lipzen A."/>
            <person name="Logrieco A.F."/>
            <person name="MacCabe A."/>
            <person name="Maekelae M.R."/>
            <person name="Malavazi I."/>
            <person name="Melin P."/>
            <person name="Meyer V."/>
            <person name="Mielnichuk N."/>
            <person name="Miskei M."/>
            <person name="Molnar A.P."/>
            <person name="Mule G."/>
            <person name="Ngan C.Y."/>
            <person name="Orejas M."/>
            <person name="Orosz E."/>
            <person name="Ouedraogo J.P."/>
            <person name="Overkamp K.M."/>
            <person name="Park H.-S."/>
            <person name="Perrone G."/>
            <person name="Piumi F."/>
            <person name="Punt P.J."/>
            <person name="Ram A.F."/>
            <person name="Ramon A."/>
            <person name="Rauscher S."/>
            <person name="Record E."/>
            <person name="Riano-Pachon D.M."/>
            <person name="Robert V."/>
            <person name="Roehrig J."/>
            <person name="Ruller R."/>
            <person name="Salamov A."/>
            <person name="Salih N.S."/>
            <person name="Samson R.A."/>
            <person name="Sandor E."/>
            <person name="Sanguinetti M."/>
            <person name="Schuetze T."/>
            <person name="Sepcic K."/>
            <person name="Shelest E."/>
            <person name="Sherlock G."/>
            <person name="Sophianopoulou V."/>
            <person name="Squina F.M."/>
            <person name="Sun H."/>
            <person name="Susca A."/>
            <person name="Todd R.B."/>
            <person name="Tsang A."/>
            <person name="Unkles S.E."/>
            <person name="van de Wiele N."/>
            <person name="van Rossen-Uffink D."/>
            <person name="Oliveira J.V."/>
            <person name="Vesth T.C."/>
            <person name="Visser J."/>
            <person name="Yu J.-H."/>
            <person name="Zhou M."/>
            <person name="Andersen M.R."/>
            <person name="Archer D.B."/>
            <person name="Baker S.E."/>
            <person name="Benoit I."/>
            <person name="Brakhage A.A."/>
            <person name="Braus G.H."/>
            <person name="Fischer R."/>
            <person name="Frisvad J.C."/>
            <person name="Goldman G.H."/>
            <person name="Houbraken J."/>
            <person name="Oakley B."/>
            <person name="Pocsi I."/>
            <person name="Scazzocchio C."/>
            <person name="Seiboth B."/>
            <person name="vanKuyk P.A."/>
            <person name="Wortman J."/>
            <person name="Dyer P.S."/>
            <person name="Grigoriev I.V."/>
        </authorList>
    </citation>
    <scope>NUCLEOTIDE SEQUENCE [LARGE SCALE GENOMIC DNA]</scope>
    <source>
        <strain evidence="5">CBS 583.65</strain>
    </source>
</reference>
<proteinExistence type="predicted"/>
<accession>A0A1L9PWD7</accession>
<keyword evidence="1" id="KW-0378">Hydrolase</keyword>
<dbReference type="RefSeq" id="XP_040671517.1">
    <property type="nucleotide sequence ID" value="XM_040808375.1"/>
</dbReference>
<dbReference type="GeneID" id="63723886"/>
<organism evidence="4 5">
    <name type="scientific">Aspergillus versicolor CBS 583.65</name>
    <dbReference type="NCBI Taxonomy" id="1036611"/>
    <lineage>
        <taxon>Eukaryota</taxon>
        <taxon>Fungi</taxon>
        <taxon>Dikarya</taxon>
        <taxon>Ascomycota</taxon>
        <taxon>Pezizomycotina</taxon>
        <taxon>Eurotiomycetes</taxon>
        <taxon>Eurotiomycetidae</taxon>
        <taxon>Eurotiales</taxon>
        <taxon>Aspergillaceae</taxon>
        <taxon>Aspergillus</taxon>
        <taxon>Aspergillus subgen. Nidulantes</taxon>
    </lineage>
</organism>
<dbReference type="Gene3D" id="3.40.50.1820">
    <property type="entry name" value="alpha/beta hydrolase"/>
    <property type="match status" value="1"/>
</dbReference>
<dbReference type="PANTHER" id="PTHR33630:SF9">
    <property type="entry name" value="CUTINASE 4"/>
    <property type="match status" value="1"/>
</dbReference>
<dbReference type="EMBL" id="KV878133">
    <property type="protein sequence ID" value="OJJ05755.1"/>
    <property type="molecule type" value="Genomic_DNA"/>
</dbReference>
<keyword evidence="3" id="KW-0732">Signal</keyword>
<dbReference type="Proteomes" id="UP000184073">
    <property type="component" value="Unassembled WGS sequence"/>
</dbReference>
<sequence length="263" mass="27912">MFVGSLQLLSLFVSVSPSLAGLAPANTTSALECRCGVRQALTLPHANITDPEEAKRCASYKLIDARGTTEPQGVSSMFFPVIENILANKTGGVSLPVEYPAALNQNTTSGEEFVIDTITTGLLSCPQQTYALFGYSQGASLMLNVLARLNARALEAVTSVILVGNPYRVPGKMSNVDETAQHDSSSSVGWFAAQAIASNSSSTIPQLAPEVDRSRKVLDYCIEGDMVCAQNPNCQCPIPAGHLSYGLVESVQKTAFEHVVGRL</sequence>
<dbReference type="Pfam" id="PF01083">
    <property type="entry name" value="Cutinase"/>
    <property type="match status" value="1"/>
</dbReference>
<gene>
    <name evidence="4" type="ORF">ASPVEDRAFT_153927</name>
</gene>
<dbReference type="SUPFAM" id="SSF53474">
    <property type="entry name" value="alpha/beta-Hydrolases"/>
    <property type="match status" value="1"/>
</dbReference>
<evidence type="ECO:0000256" key="1">
    <source>
        <dbReference type="ARBA" id="ARBA00022801"/>
    </source>
</evidence>
<dbReference type="InterPro" id="IPR029058">
    <property type="entry name" value="AB_hydrolase_fold"/>
</dbReference>
<evidence type="ECO:0000256" key="3">
    <source>
        <dbReference type="SAM" id="SignalP"/>
    </source>
</evidence>
<dbReference type="VEuPathDB" id="FungiDB:ASPVEDRAFT_153927"/>
<dbReference type="InterPro" id="IPR000675">
    <property type="entry name" value="Cutinase/axe"/>
</dbReference>
<name>A0A1L9PWD7_ASPVE</name>
<protein>
    <recommendedName>
        <fullName evidence="6">Cutinase</fullName>
    </recommendedName>
</protein>
<dbReference type="GO" id="GO:0052689">
    <property type="term" value="F:carboxylic ester hydrolase activity"/>
    <property type="evidence" value="ECO:0007669"/>
    <property type="project" value="UniProtKB-ARBA"/>
</dbReference>
<feature type="chain" id="PRO_5012905665" description="Cutinase" evidence="3">
    <location>
        <begin position="21"/>
        <end position="263"/>
    </location>
</feature>
<evidence type="ECO:0000313" key="5">
    <source>
        <dbReference type="Proteomes" id="UP000184073"/>
    </source>
</evidence>
<evidence type="ECO:0008006" key="6">
    <source>
        <dbReference type="Google" id="ProtNLM"/>
    </source>
</evidence>